<comment type="similarity">
    <text evidence="1">Belongs to the phD/YefM antitoxin family.</text>
</comment>
<proteinExistence type="inferred from homology"/>
<dbReference type="EMBL" id="UOYP01000602">
    <property type="protein sequence ID" value="VAY89389.1"/>
    <property type="molecule type" value="Genomic_DNA"/>
</dbReference>
<accession>A0A3P3ZRQ7</accession>
<evidence type="ECO:0008006" key="3">
    <source>
        <dbReference type="Google" id="ProtNLM"/>
    </source>
</evidence>
<dbReference type="InterPro" id="IPR036165">
    <property type="entry name" value="YefM-like_sf"/>
</dbReference>
<protein>
    <recommendedName>
        <fullName evidence="3">Prevent-host-death family protein</fullName>
    </recommendedName>
</protein>
<name>A0A3P3ZRQ7_9ZZZZ</name>
<organism evidence="2">
    <name type="scientific">mine drainage metagenome</name>
    <dbReference type="NCBI Taxonomy" id="410659"/>
    <lineage>
        <taxon>unclassified sequences</taxon>
        <taxon>metagenomes</taxon>
        <taxon>ecological metagenomes</taxon>
    </lineage>
</organism>
<gene>
    <name evidence="2" type="ORF">CARN8_6400006</name>
</gene>
<reference evidence="2" key="1">
    <citation type="submission" date="2018-10" db="EMBL/GenBank/DDBJ databases">
        <authorList>
            <person name="Plewniak F."/>
        </authorList>
    </citation>
    <scope>NUCLEOTIDE SEQUENCE</scope>
</reference>
<sequence>MDFVTTKELRAESGKVWAKLEAGEDIVIMRNGKPFALMVHTESARLEDDLRAIRAERFAENIRKIQQSSVEQGLDKMTMEEIYAEIALARKEQKVRSAGSH</sequence>
<dbReference type="SUPFAM" id="SSF143120">
    <property type="entry name" value="YefM-like"/>
    <property type="match status" value="1"/>
</dbReference>
<evidence type="ECO:0000313" key="2">
    <source>
        <dbReference type="EMBL" id="VAY89389.1"/>
    </source>
</evidence>
<dbReference type="AlphaFoldDB" id="A0A3P3ZRQ7"/>
<evidence type="ECO:0000256" key="1">
    <source>
        <dbReference type="ARBA" id="ARBA00009981"/>
    </source>
</evidence>